<evidence type="ECO:0000313" key="2">
    <source>
        <dbReference type="Proteomes" id="UP000304953"/>
    </source>
</evidence>
<reference evidence="1" key="1">
    <citation type="submission" date="2019-04" db="EMBL/GenBank/DDBJ databases">
        <title>Microbes associate with the intestines of laboratory mice.</title>
        <authorList>
            <person name="Navarre W."/>
            <person name="Wong E."/>
            <person name="Huang K."/>
            <person name="Tropini C."/>
            <person name="Ng K."/>
            <person name="Yu B."/>
        </authorList>
    </citation>
    <scope>NUCLEOTIDE SEQUENCE</scope>
    <source>
        <strain evidence="1">NM01_1-7b</strain>
    </source>
</reference>
<dbReference type="Proteomes" id="UP000304953">
    <property type="component" value="Unassembled WGS sequence"/>
</dbReference>
<organism evidence="1 2">
    <name type="scientific">Petralouisia muris</name>
    <dbReference type="NCBI Taxonomy" id="3032872"/>
    <lineage>
        <taxon>Bacteria</taxon>
        <taxon>Bacillati</taxon>
        <taxon>Bacillota</taxon>
        <taxon>Clostridia</taxon>
        <taxon>Lachnospirales</taxon>
        <taxon>Lachnospiraceae</taxon>
        <taxon>Petralouisia</taxon>
    </lineage>
</organism>
<evidence type="ECO:0000313" key="1">
    <source>
        <dbReference type="EMBL" id="TGY95330.1"/>
    </source>
</evidence>
<comment type="caution">
    <text evidence="1">The sequence shown here is derived from an EMBL/GenBank/DDBJ whole genome shotgun (WGS) entry which is preliminary data.</text>
</comment>
<name>A0AC61RU02_9FIRM</name>
<proteinExistence type="predicted"/>
<protein>
    <submittedName>
        <fullName evidence="1">Response regulator transcription factor</fullName>
    </submittedName>
</protein>
<sequence length="241" mass="28180">MFRIAICDDESVFAEELKGLISGYMMEKGLVFEIDTYSSGEALVKLGIEVVRYTAVFLDINMEKIDGIMTAEKIREVSREVFIVFVTVYVNYSLEGYRLDAVRYLLKSNANFQSTVNECMDAIMDKLNYTVAIKKFDFKEGTKEVSLERLLYIESRLHKLEFHVMEDDMKIYTMYETLNALEDRLAANKFVRIHQSYLVNIKYIKNVIRYKVVLTNGVELVIPKVRYTYVREQFISYQGEV</sequence>
<keyword evidence="2" id="KW-1185">Reference proteome</keyword>
<dbReference type="EMBL" id="SRYA01000031">
    <property type="protein sequence ID" value="TGY95330.1"/>
    <property type="molecule type" value="Genomic_DNA"/>
</dbReference>
<gene>
    <name evidence="1" type="ORF">E5329_15625</name>
</gene>
<accession>A0AC61RU02</accession>